<reference evidence="5" key="1">
    <citation type="journal article" date="2019" name="Int. J. Syst. Evol. Microbiol.">
        <title>The Global Catalogue of Microorganisms (GCM) 10K type strain sequencing project: providing services to taxonomists for standard genome sequencing and annotation.</title>
        <authorList>
            <consortium name="The Broad Institute Genomics Platform"/>
            <consortium name="The Broad Institute Genome Sequencing Center for Infectious Disease"/>
            <person name="Wu L."/>
            <person name="Ma J."/>
        </authorList>
    </citation>
    <scope>NUCLEOTIDE SEQUENCE [LARGE SCALE GENOMIC DNA]</scope>
    <source>
        <strain evidence="5">CCUG 56754</strain>
    </source>
</reference>
<keyword evidence="5" id="KW-1185">Reference proteome</keyword>
<accession>A0ABW3LMD9</accession>
<dbReference type="Pfam" id="PF10646">
    <property type="entry name" value="Germane"/>
    <property type="match status" value="2"/>
</dbReference>
<evidence type="ECO:0000259" key="3">
    <source>
        <dbReference type="SMART" id="SM00909"/>
    </source>
</evidence>
<comment type="caution">
    <text evidence="4">The sequence shown here is derived from an EMBL/GenBank/DDBJ whole genome shotgun (WGS) entry which is preliminary data.</text>
</comment>
<proteinExistence type="predicted"/>
<evidence type="ECO:0000256" key="2">
    <source>
        <dbReference type="SAM" id="SignalP"/>
    </source>
</evidence>
<dbReference type="EMBL" id="JBHTKJ010000039">
    <property type="protein sequence ID" value="MFD1039555.1"/>
    <property type="molecule type" value="Genomic_DNA"/>
</dbReference>
<dbReference type="SMART" id="SM00909">
    <property type="entry name" value="Germane"/>
    <property type="match status" value="2"/>
</dbReference>
<keyword evidence="2" id="KW-0732">Signal</keyword>
<dbReference type="Proteomes" id="UP001597040">
    <property type="component" value="Unassembled WGS sequence"/>
</dbReference>
<dbReference type="PROSITE" id="PS51257">
    <property type="entry name" value="PROKAR_LIPOPROTEIN"/>
    <property type="match status" value="1"/>
</dbReference>
<dbReference type="InterPro" id="IPR019606">
    <property type="entry name" value="GerMN"/>
</dbReference>
<protein>
    <submittedName>
        <fullName evidence="4">GerMN domain-containing protein</fullName>
    </submittedName>
</protein>
<dbReference type="RefSeq" id="WP_390363214.1">
    <property type="nucleotide sequence ID" value="NZ_JBHTKJ010000039.1"/>
</dbReference>
<feature type="region of interest" description="Disordered" evidence="1">
    <location>
        <begin position="29"/>
        <end position="60"/>
    </location>
</feature>
<feature type="chain" id="PRO_5046793537" evidence="2">
    <location>
        <begin position="20"/>
        <end position="355"/>
    </location>
</feature>
<evidence type="ECO:0000313" key="5">
    <source>
        <dbReference type="Proteomes" id="UP001597040"/>
    </source>
</evidence>
<gene>
    <name evidence="4" type="ORF">ACFQ3N_14295</name>
</gene>
<evidence type="ECO:0000256" key="1">
    <source>
        <dbReference type="SAM" id="MobiDB-lite"/>
    </source>
</evidence>
<feature type="domain" description="GerMN" evidence="3">
    <location>
        <begin position="246"/>
        <end position="333"/>
    </location>
</feature>
<organism evidence="4 5">
    <name type="scientific">Virgibacillus byunsanensis</name>
    <dbReference type="NCBI Taxonomy" id="570945"/>
    <lineage>
        <taxon>Bacteria</taxon>
        <taxon>Bacillati</taxon>
        <taxon>Bacillota</taxon>
        <taxon>Bacilli</taxon>
        <taxon>Bacillales</taxon>
        <taxon>Bacillaceae</taxon>
        <taxon>Virgibacillus</taxon>
    </lineage>
</organism>
<name>A0ABW3LMD9_9BACI</name>
<feature type="domain" description="GerMN" evidence="3">
    <location>
        <begin position="94"/>
        <end position="185"/>
    </location>
</feature>
<feature type="compositionally biased region" description="Acidic residues" evidence="1">
    <location>
        <begin position="47"/>
        <end position="60"/>
    </location>
</feature>
<evidence type="ECO:0000313" key="4">
    <source>
        <dbReference type="EMBL" id="MFD1039555.1"/>
    </source>
</evidence>
<feature type="signal peptide" evidence="2">
    <location>
        <begin position="1"/>
        <end position="19"/>
    </location>
</feature>
<sequence>MQKRGIVYLSLLMSLSVILAGCFQGEQSVEELDPPQDAEAVNNQEDATNESDTEADEENMESETVARQLFLVDANGMVAPQTLELPSMDSKEVAEQALQYLVKDGPVTQLLPNGFQAILPAGTEVLGLSLQEDGVVIVDVSSEFENYEAKDELKVLQSMTYTLTQFDSVDRVQLRINGQPQEEMPVNGTPIADGYSRANGINLVETDTVDLLDSKAVTLYYPTEYNENQYFVPVTQYLEVDNNDLYSSIVQALLKGPGYQVNATHVFNTEVSLANDPTLNGGVMELVFSQEILQDMEKGTISDEVMETLVLTLTEQQAVEAVQVKVEDVEQLFNENGEVYNEPVTKNSFTPMDKL</sequence>